<gene>
    <name evidence="6" type="ORF">MVLG_01480</name>
</gene>
<feature type="domain" description="JmjC" evidence="5">
    <location>
        <begin position="1061"/>
        <end position="1239"/>
    </location>
</feature>
<dbReference type="InterPro" id="IPR045109">
    <property type="entry name" value="LSDs-like"/>
</dbReference>
<dbReference type="GO" id="GO:0006357">
    <property type="term" value="P:regulation of transcription by RNA polymerase II"/>
    <property type="evidence" value="ECO:0007669"/>
    <property type="project" value="TreeGrafter"/>
</dbReference>
<reference evidence="6 8" key="3">
    <citation type="journal article" date="2015" name="BMC Genomics">
        <title>Sex and parasites: genomic and transcriptomic analysis of Microbotryum lychnidis-dioicae, the biotrophic and plant-castrating anther smut fungus.</title>
        <authorList>
            <person name="Perlin M.H."/>
            <person name="Amselem J."/>
            <person name="Fontanillas E."/>
            <person name="Toh S.S."/>
            <person name="Chen Z."/>
            <person name="Goldberg J."/>
            <person name="Duplessis S."/>
            <person name="Henrissat B."/>
            <person name="Young S."/>
            <person name="Zeng Q."/>
            <person name="Aguileta G."/>
            <person name="Petit E."/>
            <person name="Badouin H."/>
            <person name="Andrews J."/>
            <person name="Razeeq D."/>
            <person name="Gabaldon T."/>
            <person name="Quesneville H."/>
            <person name="Giraud T."/>
            <person name="Hood M.E."/>
            <person name="Schultz D.J."/>
            <person name="Cuomo C.A."/>
        </authorList>
    </citation>
    <scope>NUCLEOTIDE SEQUENCE [LARGE SCALE GENOMIC DNA]</scope>
    <source>
        <strain evidence="6">P1A1 Lamole</strain>
        <strain evidence="8">p1A1 Lamole</strain>
    </source>
</reference>
<evidence type="ECO:0000313" key="8">
    <source>
        <dbReference type="Proteomes" id="UP000017200"/>
    </source>
</evidence>
<evidence type="ECO:0000256" key="1">
    <source>
        <dbReference type="ARBA" id="ARBA00004123"/>
    </source>
</evidence>
<dbReference type="STRING" id="683840.U5H290"/>
<dbReference type="GO" id="GO:0003712">
    <property type="term" value="F:transcription coregulator activity"/>
    <property type="evidence" value="ECO:0007669"/>
    <property type="project" value="TreeGrafter"/>
</dbReference>
<keyword evidence="3" id="KW-0539">Nucleus</keyword>
<feature type="region of interest" description="Disordered" evidence="4">
    <location>
        <begin position="1"/>
        <end position="55"/>
    </location>
</feature>
<dbReference type="GO" id="GO:0046872">
    <property type="term" value="F:metal ion binding"/>
    <property type="evidence" value="ECO:0007669"/>
    <property type="project" value="UniProtKB-KW"/>
</dbReference>
<feature type="compositionally biased region" description="Low complexity" evidence="4">
    <location>
        <begin position="1323"/>
        <end position="1335"/>
    </location>
</feature>
<feature type="region of interest" description="Disordered" evidence="4">
    <location>
        <begin position="646"/>
        <end position="690"/>
    </location>
</feature>
<feature type="compositionally biased region" description="Polar residues" evidence="4">
    <location>
        <begin position="1285"/>
        <end position="1295"/>
    </location>
</feature>
<dbReference type="PROSITE" id="PS51184">
    <property type="entry name" value="JMJC"/>
    <property type="match status" value="1"/>
</dbReference>
<dbReference type="EnsemblFungi" id="MVLG_01480T0">
    <property type="protein sequence ID" value="MVLG_01480T0"/>
    <property type="gene ID" value="MVLG_01480"/>
</dbReference>
<evidence type="ECO:0000259" key="5">
    <source>
        <dbReference type="PROSITE" id="PS51184"/>
    </source>
</evidence>
<feature type="region of interest" description="Disordered" evidence="4">
    <location>
        <begin position="131"/>
        <end position="162"/>
    </location>
</feature>
<evidence type="ECO:0000256" key="4">
    <source>
        <dbReference type="SAM" id="MobiDB-lite"/>
    </source>
</evidence>
<dbReference type="InterPro" id="IPR003347">
    <property type="entry name" value="JmjC_dom"/>
</dbReference>
<dbReference type="PANTHER" id="PTHR12549">
    <property type="entry name" value="JMJC DOMAIN-CONTAINING HISTONE DEMETHYLATION PROTEIN"/>
    <property type="match status" value="1"/>
</dbReference>
<dbReference type="GO" id="GO:0000118">
    <property type="term" value="C:histone deacetylase complex"/>
    <property type="evidence" value="ECO:0007669"/>
    <property type="project" value="TreeGrafter"/>
</dbReference>
<keyword evidence="2" id="KW-0479">Metal-binding</keyword>
<dbReference type="HOGENOM" id="CLU_257954_0_0_1"/>
<sequence>MADSNEATGVGVTAIRSSPRGPATSSQPPSTSTSTSNSTSNSTSTSPLRKSHAATTTITTTAAENTHSQALNDILTDKLASLADLDVTALLGLAAQTPLLEPHQQTTPQFDLEALVASSIAAGLDTAESGMTASSAFEDSNSLAPPEANDGIDGHAYTNPPSPELNPIQYNAEDELKPSARPPSFAFAFSRRRRISTAPAAGPSSNTSAFTLAAASRFDDRGLDGDPSLMRSPPLIGQFTLANGQHGYGQGSIESTPNIVEIESSPVLSSNQTRPAFSVNASMMLNPENSSLFNPTAPLDEPPIASTSNLNAIPPLGPDGQPTVASLTISPMPFHYINFATPSMESSFERTPMLDDPDHFRSLNDAPTGDLESEKHRSAAADFSSTFTSAQVNEEAFRQHDAAKAARLLQYQQRMRQRMAAANAGNGKGDDESNLGMQSPYSGSNLGMSGWNGSDAARMRGPGGNLVRGRRTSSAASTLAMAVHAAKMQQQTPSIKDPTILPARPPHDLAPETRFNHIVLTTHWLDDNTSETISLSHLPEYRDLLDLPPEYLASQSLMDISNGLVPGLRDYGVLRNPGPMSAPPSSITTQFPDLSFANRSNTWRSASMNYSDPALSALLPPPSTPMPTALTADALANGHTVMCSASALKRSRTSDGGSSRGSSKKRTKGGTNGRLSSPTPPPFEPTGEEPATWQLQSTTCLSKSIEGHPKCHLCLAIKSTPTEEFVDAVCAFRGVRSFGVDATGSIIACPTILSLDQDIATQLEEQPQFGQSPKKEQADELRTAIAPSLGPLLERELRHASSTRAVRVPRQLSTTVLCTTCLIAPLAGDWICEICGRAACSRCYEALVKLDEAIQDGTLDINGLTSDQHRRRRCLSHGKKRVSAHSHTQFTPLTRINRIEMQSLLADVMRWKAEHPVLSHNEAIPPDQIASLYSDNPILASERPGIVLAVSSLTKDLWHQVWARNEPVLLDGAPIQEGGLDKWTPETFVQKFGDVSLTLENHKSGERTPTLASYFFGMYGQTKRDTRSWKVRNFPAKGLREALPELSNAYLATVPLPELLRPDGVLNPLSHVPLNALEPEVGPRCAFTWAGRGSTLLHMKATDHINLMTYTSATASDVPGSARWDIFRYEDSDVVRAFILELVAKKMAKAGTTKAHYRDAQDDPLFTENVFLDASLRAELFKSTGIRPYTIWQGVGQFVVVPAGCAFQVTTFDDCLSYAHEFISSEHVARSLQIDALSRSTKRSERANAHLAPSLYWAWQSVTTSLQPRQAQIPQYPSSDIIPNPTLSSTPSTYTALPPLPPIPDSTNVSPEALLPNPLPFVSSTSSSTLTEPEGAGAGTEEEGVIS</sequence>
<evidence type="ECO:0000313" key="7">
    <source>
        <dbReference type="EnsemblFungi" id="MVLG_01480T0"/>
    </source>
</evidence>
<evidence type="ECO:0000256" key="2">
    <source>
        <dbReference type="ARBA" id="ARBA00022723"/>
    </source>
</evidence>
<evidence type="ECO:0000313" key="6">
    <source>
        <dbReference type="EMBL" id="KDE08213.1"/>
    </source>
</evidence>
<dbReference type="EMBL" id="GL541651">
    <property type="protein sequence ID" value="KDE08213.1"/>
    <property type="molecule type" value="Genomic_DNA"/>
</dbReference>
<dbReference type="GO" id="GO:0000785">
    <property type="term" value="C:chromatin"/>
    <property type="evidence" value="ECO:0007669"/>
    <property type="project" value="TreeGrafter"/>
</dbReference>
<dbReference type="SMART" id="SM00558">
    <property type="entry name" value="JmjC"/>
    <property type="match status" value="1"/>
</dbReference>
<keyword evidence="8" id="KW-1185">Reference proteome</keyword>
<feature type="region of interest" description="Disordered" evidence="4">
    <location>
        <begin position="1275"/>
        <end position="1347"/>
    </location>
</feature>
<reference evidence="6" key="2">
    <citation type="submission" date="2010-11" db="EMBL/GenBank/DDBJ databases">
        <authorList>
            <consortium name="The Broad Institute Genome Sequencing Platform"/>
            <person name="Earl A."/>
            <person name="Ward D."/>
            <person name="Feldgarden M."/>
            <person name="Gevers D."/>
            <person name="Butler R."/>
            <person name="Young S.K."/>
            <person name="Zeng Q."/>
            <person name="Gargeya S."/>
            <person name="Fitzgerald M."/>
            <person name="Haas B."/>
            <person name="Abouelleil A."/>
            <person name="Alvarado L."/>
            <person name="Arachchi H.M."/>
            <person name="Berlin A."/>
            <person name="Brown A."/>
            <person name="Chapman S.B."/>
            <person name="Chen Z."/>
            <person name="Dunbar C."/>
            <person name="Freedman E."/>
            <person name="Gearin G."/>
            <person name="Gellesch M."/>
            <person name="Goldberg J."/>
            <person name="Griggs A."/>
            <person name="Gujja S."/>
            <person name="Heilman E."/>
            <person name="Heiman D."/>
            <person name="Howarth C."/>
            <person name="Larson L."/>
            <person name="Lui A."/>
            <person name="MacDonald P.J.P."/>
            <person name="Mehta T."/>
            <person name="Montmayeur A."/>
            <person name="Murphy C."/>
            <person name="Neiman D."/>
            <person name="Pearson M."/>
            <person name="Priest M."/>
            <person name="Roberts A."/>
            <person name="Saif S."/>
            <person name="Shea T."/>
            <person name="Shenoy N."/>
            <person name="Sisk P."/>
            <person name="Stolte C."/>
            <person name="Sykes S."/>
            <person name="White J."/>
            <person name="Yandava C."/>
            <person name="Wortman J."/>
            <person name="Nusbaum C."/>
            <person name="Birren B."/>
        </authorList>
    </citation>
    <scope>NUCLEOTIDE SEQUENCE</scope>
    <source>
        <strain evidence="6">P1A1 Lamole</strain>
    </source>
</reference>
<feature type="compositionally biased region" description="Polar residues" evidence="4">
    <location>
        <begin position="131"/>
        <end position="143"/>
    </location>
</feature>
<dbReference type="Proteomes" id="UP000017200">
    <property type="component" value="Unassembled WGS sequence"/>
</dbReference>
<feature type="compositionally biased region" description="Low complexity" evidence="4">
    <location>
        <begin position="24"/>
        <end position="55"/>
    </location>
</feature>
<reference evidence="7" key="4">
    <citation type="submission" date="2015-06" db="UniProtKB">
        <authorList>
            <consortium name="EnsemblFungi"/>
        </authorList>
    </citation>
    <scope>IDENTIFICATION</scope>
</reference>
<accession>U5H290</accession>
<organism evidence="6">
    <name type="scientific">Microbotryum lychnidis-dioicae (strain p1A1 Lamole / MvSl-1064)</name>
    <name type="common">Anther smut fungus</name>
    <dbReference type="NCBI Taxonomy" id="683840"/>
    <lineage>
        <taxon>Eukaryota</taxon>
        <taxon>Fungi</taxon>
        <taxon>Dikarya</taxon>
        <taxon>Basidiomycota</taxon>
        <taxon>Pucciniomycotina</taxon>
        <taxon>Microbotryomycetes</taxon>
        <taxon>Microbotryales</taxon>
        <taxon>Microbotryaceae</taxon>
        <taxon>Microbotryum</taxon>
    </lineage>
</organism>
<name>U5H290_USTV1</name>
<comment type="subcellular location">
    <subcellularLocation>
        <location evidence="1">Nucleus</location>
    </subcellularLocation>
</comment>
<dbReference type="SUPFAM" id="SSF51197">
    <property type="entry name" value="Clavaminate synthase-like"/>
    <property type="match status" value="1"/>
</dbReference>
<dbReference type="Pfam" id="PF02373">
    <property type="entry name" value="JmjC"/>
    <property type="match status" value="1"/>
</dbReference>
<reference evidence="8" key="1">
    <citation type="submission" date="2010-11" db="EMBL/GenBank/DDBJ databases">
        <title>The genome sequence of Microbotryum violaceum strain p1A1 Lamole.</title>
        <authorList>
            <person name="Cuomo C."/>
            <person name="Perlin M."/>
            <person name="Young S.K."/>
            <person name="Zeng Q."/>
            <person name="Gargeya S."/>
            <person name="Alvarado L."/>
            <person name="Berlin A."/>
            <person name="Chapman S.B."/>
            <person name="Chen Z."/>
            <person name="Freedman E."/>
            <person name="Gellesch M."/>
            <person name="Goldberg J."/>
            <person name="Griggs A."/>
            <person name="Gujja S."/>
            <person name="Heilman E."/>
            <person name="Heiman D."/>
            <person name="Howarth C."/>
            <person name="Mehta T."/>
            <person name="Neiman D."/>
            <person name="Pearson M."/>
            <person name="Roberts A."/>
            <person name="Saif S."/>
            <person name="Shea T."/>
            <person name="Shenoy N."/>
            <person name="Sisk P."/>
            <person name="Stolte C."/>
            <person name="Sykes S."/>
            <person name="White J."/>
            <person name="Yandava C."/>
            <person name="Haas B."/>
            <person name="Nusbaum C."/>
            <person name="Birren B."/>
        </authorList>
    </citation>
    <scope>NUCLEOTIDE SEQUENCE [LARGE SCALE GENOMIC DNA]</scope>
    <source>
        <strain evidence="8">p1A1 Lamole</strain>
    </source>
</reference>
<dbReference type="PANTHER" id="PTHR12549:SF38">
    <property type="entry name" value="JMJC DOMAIN-CONTAINING HISTONE DEMETHYLASE 2, ISOFORM A"/>
    <property type="match status" value="1"/>
</dbReference>
<dbReference type="GO" id="GO:0032454">
    <property type="term" value="F:histone H3K9 demethylase activity"/>
    <property type="evidence" value="ECO:0007669"/>
    <property type="project" value="InterPro"/>
</dbReference>
<dbReference type="OrthoDB" id="1612078at2759"/>
<protein>
    <recommendedName>
        <fullName evidence="5">JmjC domain-containing protein</fullName>
    </recommendedName>
</protein>
<dbReference type="GO" id="GO:0031490">
    <property type="term" value="F:chromatin DNA binding"/>
    <property type="evidence" value="ECO:0007669"/>
    <property type="project" value="TreeGrafter"/>
</dbReference>
<dbReference type="EMBL" id="AEIJ01000142">
    <property type="status" value="NOT_ANNOTATED_CDS"/>
    <property type="molecule type" value="Genomic_DNA"/>
</dbReference>
<proteinExistence type="predicted"/>
<dbReference type="InParanoid" id="U5H290"/>
<evidence type="ECO:0000256" key="3">
    <source>
        <dbReference type="ARBA" id="ARBA00023242"/>
    </source>
</evidence>
<dbReference type="Gene3D" id="2.60.120.650">
    <property type="entry name" value="Cupin"/>
    <property type="match status" value="1"/>
</dbReference>